<evidence type="ECO:0000313" key="4">
    <source>
        <dbReference type="Proteomes" id="UP001166784"/>
    </source>
</evidence>
<sequence length="254" mass="26862">MAADAPGRTLVVQNTPGGGPGRLGDWLREQGLALEVVHAYDGGRLPETLHAHRGLLVLGGGYMPDADDRAPWLAPVRGLVRQALESSVPMLGVCLGAQLLAYVAGGTVRAAHGLPESGSTEVTLRPEALDDPLFGGLPSRVKAVEHRVDAITRLPGDAHWLARSERCPVQAFRVGESAWGVQFHPEATAETVRGWDADALREQGFDRDELVRTAEADEAESARNWHGLACRFASVVAAGGRAERGPGAPESVPG</sequence>
<gene>
    <name evidence="3" type="ORF">MMA15_04360</name>
</gene>
<evidence type="ECO:0000259" key="2">
    <source>
        <dbReference type="Pfam" id="PF00117"/>
    </source>
</evidence>
<dbReference type="SUPFAM" id="SSF52317">
    <property type="entry name" value="Class I glutamine amidotransferase-like"/>
    <property type="match status" value="1"/>
</dbReference>
<evidence type="ECO:0000313" key="3">
    <source>
        <dbReference type="EMBL" id="MCH6159676.1"/>
    </source>
</evidence>
<dbReference type="PANTHER" id="PTHR42695:SF5">
    <property type="entry name" value="GLUTAMINE AMIDOTRANSFERASE YLR126C-RELATED"/>
    <property type="match status" value="1"/>
</dbReference>
<feature type="region of interest" description="Disordered" evidence="1">
    <location>
        <begin position="1"/>
        <end position="21"/>
    </location>
</feature>
<dbReference type="PANTHER" id="PTHR42695">
    <property type="entry name" value="GLUTAMINE AMIDOTRANSFERASE YLR126C-RELATED"/>
    <property type="match status" value="1"/>
</dbReference>
<dbReference type="InterPro" id="IPR029062">
    <property type="entry name" value="Class_I_gatase-like"/>
</dbReference>
<feature type="domain" description="Glutamine amidotransferase" evidence="2">
    <location>
        <begin position="27"/>
        <end position="190"/>
    </location>
</feature>
<dbReference type="Pfam" id="PF00117">
    <property type="entry name" value="GATase"/>
    <property type="match status" value="1"/>
</dbReference>
<dbReference type="Gene3D" id="3.40.50.880">
    <property type="match status" value="1"/>
</dbReference>
<dbReference type="InterPro" id="IPR017926">
    <property type="entry name" value="GATASE"/>
</dbReference>
<evidence type="ECO:0000256" key="1">
    <source>
        <dbReference type="SAM" id="MobiDB-lite"/>
    </source>
</evidence>
<dbReference type="EMBL" id="JAKWJU010000002">
    <property type="protein sequence ID" value="MCH6159676.1"/>
    <property type="molecule type" value="Genomic_DNA"/>
</dbReference>
<name>A0ABS9STR1_9ACTN</name>
<dbReference type="RefSeq" id="WP_241057633.1">
    <property type="nucleotide sequence ID" value="NZ_JAKWJU010000002.1"/>
</dbReference>
<dbReference type="Proteomes" id="UP001166784">
    <property type="component" value="Unassembled WGS sequence"/>
</dbReference>
<proteinExistence type="predicted"/>
<keyword evidence="3" id="KW-0315">Glutamine amidotransferase</keyword>
<comment type="caution">
    <text evidence="3">The sequence shown here is derived from an EMBL/GenBank/DDBJ whole genome shotgun (WGS) entry which is preliminary data.</text>
</comment>
<keyword evidence="4" id="KW-1185">Reference proteome</keyword>
<accession>A0ABS9STR1</accession>
<organism evidence="3 4">
    <name type="scientific">Streptomyces marispadix</name>
    <dbReference type="NCBI Taxonomy" id="2922868"/>
    <lineage>
        <taxon>Bacteria</taxon>
        <taxon>Bacillati</taxon>
        <taxon>Actinomycetota</taxon>
        <taxon>Actinomycetes</taxon>
        <taxon>Kitasatosporales</taxon>
        <taxon>Streptomycetaceae</taxon>
        <taxon>Streptomyces</taxon>
    </lineage>
</organism>
<reference evidence="3" key="1">
    <citation type="submission" date="2022-03" db="EMBL/GenBank/DDBJ databases">
        <authorList>
            <person name="Santos J.D.N."/>
            <person name="Kallscheuer N."/>
            <person name="Jogler C."/>
            <person name="Lage O.M."/>
        </authorList>
    </citation>
    <scope>NUCLEOTIDE SEQUENCE</scope>
    <source>
        <strain evidence="3">M600PL45_2</strain>
    </source>
</reference>
<dbReference type="CDD" id="cd01741">
    <property type="entry name" value="GATase1_1"/>
    <property type="match status" value="1"/>
</dbReference>
<dbReference type="PROSITE" id="PS51273">
    <property type="entry name" value="GATASE_TYPE_1"/>
    <property type="match status" value="1"/>
</dbReference>
<reference evidence="3" key="2">
    <citation type="journal article" date="2023" name="Int. J. Syst. Evol. Microbiol.">
        <title>Streptomyces marispadix sp. nov., isolated from marine beach sediment of the Northern Coast of Portugal.</title>
        <authorList>
            <person name="dos Santos J.D.N."/>
            <person name="Vitorino I.R."/>
            <person name="Kallscheuer N."/>
            <person name="Srivastava A."/>
            <person name="Krautwurst S."/>
            <person name="Marz M."/>
            <person name="Jogler C."/>
            <person name="Lobo Da Cunha A."/>
            <person name="Catita J."/>
            <person name="Goncalves H."/>
            <person name="Gonzalez I."/>
            <person name="Reyes F."/>
            <person name="Lage O.M."/>
        </authorList>
    </citation>
    <scope>NUCLEOTIDE SEQUENCE</scope>
    <source>
        <strain evidence="3">M600PL45_2</strain>
    </source>
</reference>
<protein>
    <submittedName>
        <fullName evidence="3">Type 1 glutamine amidotransferase</fullName>
    </submittedName>
</protein>
<dbReference type="InterPro" id="IPR044992">
    <property type="entry name" value="ChyE-like"/>
</dbReference>